<evidence type="ECO:0000313" key="2">
    <source>
        <dbReference type="Proteomes" id="UP000601768"/>
    </source>
</evidence>
<keyword evidence="2" id="KW-1185">Reference proteome</keyword>
<organism evidence="1 2">
    <name type="scientific">Neptunicella marina</name>
    <dbReference type="NCBI Taxonomy" id="2125989"/>
    <lineage>
        <taxon>Bacteria</taxon>
        <taxon>Pseudomonadati</taxon>
        <taxon>Pseudomonadota</taxon>
        <taxon>Gammaproteobacteria</taxon>
        <taxon>Alteromonadales</taxon>
        <taxon>Alteromonadaceae</taxon>
        <taxon>Neptunicella</taxon>
    </lineage>
</organism>
<dbReference type="Proteomes" id="UP000601768">
    <property type="component" value="Unassembled WGS sequence"/>
</dbReference>
<accession>A0A8J6M1X9</accession>
<reference evidence="1" key="2">
    <citation type="submission" date="2020-08" db="EMBL/GenBank/DDBJ databases">
        <authorList>
            <person name="Lai Q."/>
        </authorList>
    </citation>
    <scope>NUCLEOTIDE SEQUENCE</scope>
    <source>
        <strain evidence="1">S27-2</strain>
    </source>
</reference>
<comment type="caution">
    <text evidence="1">The sequence shown here is derived from an EMBL/GenBank/DDBJ whole genome shotgun (WGS) entry which is preliminary data.</text>
</comment>
<evidence type="ECO:0000313" key="1">
    <source>
        <dbReference type="EMBL" id="MBC3765923.1"/>
    </source>
</evidence>
<sequence length="184" mass="20875">MNNKKIMIVLAIVFILPVALAKLALELDWFNRAATNKGELLEPVLDATPLYSKTKPPTIWRLVYVIPEQCDQSCKNAIYSIHQVWLALGRESDRVQALLITTEQSDPTINNDIKQLDNIHQLQTSTQNIQNVFKQSSADGIFVVDTLQNIILRYGLQQQKQKAVMHSRDILADVKKLLKLSRIG</sequence>
<protein>
    <submittedName>
        <fullName evidence="1">Uncharacterized protein</fullName>
    </submittedName>
</protein>
<proteinExistence type="predicted"/>
<gene>
    <name evidence="1" type="ORF">H8B19_08540</name>
</gene>
<dbReference type="EMBL" id="JACNEP010000005">
    <property type="protein sequence ID" value="MBC3765923.1"/>
    <property type="molecule type" value="Genomic_DNA"/>
</dbReference>
<name>A0A8J6M1X9_9ALTE</name>
<dbReference type="AlphaFoldDB" id="A0A8J6M1X9"/>
<dbReference type="RefSeq" id="WP_186506376.1">
    <property type="nucleotide sequence ID" value="NZ_JACNEP010000005.1"/>
</dbReference>
<reference evidence="1" key="1">
    <citation type="journal article" date="2018" name="Int. J. Syst. Evol. Microbiol.">
        <title>Neptunicella marina gen. nov., sp. nov., isolated from surface seawater.</title>
        <authorList>
            <person name="Liu X."/>
            <person name="Lai Q."/>
            <person name="Du Y."/>
            <person name="Zhang X."/>
            <person name="Liu Z."/>
            <person name="Sun F."/>
            <person name="Shao Z."/>
        </authorList>
    </citation>
    <scope>NUCLEOTIDE SEQUENCE</scope>
    <source>
        <strain evidence="1">S27-2</strain>
    </source>
</reference>